<keyword evidence="1" id="KW-0812">Transmembrane</keyword>
<feature type="transmembrane region" description="Helical" evidence="1">
    <location>
        <begin position="90"/>
        <end position="113"/>
    </location>
</feature>
<gene>
    <name evidence="2" type="ordered locus">MYPE1620</name>
</gene>
<dbReference type="EMBL" id="BA000026">
    <property type="protein sequence ID" value="BAC43953.1"/>
    <property type="molecule type" value="Genomic_DNA"/>
</dbReference>
<dbReference type="HOGENOM" id="CLU_1473673_0_0_14"/>
<evidence type="ECO:0000313" key="3">
    <source>
        <dbReference type="Proteomes" id="UP000002522"/>
    </source>
</evidence>
<dbReference type="STRING" id="272633.gene:10731261"/>
<keyword evidence="1" id="KW-0472">Membrane</keyword>
<organism evidence="2 3">
    <name type="scientific">Malacoplasma penetrans (strain HF-2)</name>
    <name type="common">Mycoplasma penetrans</name>
    <dbReference type="NCBI Taxonomy" id="272633"/>
    <lineage>
        <taxon>Bacteria</taxon>
        <taxon>Bacillati</taxon>
        <taxon>Mycoplasmatota</taxon>
        <taxon>Mycoplasmoidales</taxon>
        <taxon>Mycoplasmoidaceae</taxon>
        <taxon>Malacoplasma</taxon>
    </lineage>
</organism>
<evidence type="ECO:0000313" key="2">
    <source>
        <dbReference type="EMBL" id="BAC43953.1"/>
    </source>
</evidence>
<proteinExistence type="predicted"/>
<dbReference type="RefSeq" id="WP_011076989.1">
    <property type="nucleotide sequence ID" value="NC_004432.1"/>
</dbReference>
<evidence type="ECO:0000256" key="1">
    <source>
        <dbReference type="SAM" id="Phobius"/>
    </source>
</evidence>
<dbReference type="KEGG" id="mpe:MYPE1620"/>
<protein>
    <recommendedName>
        <fullName evidence="4">Transmembrane protein</fullName>
    </recommendedName>
</protein>
<keyword evidence="3" id="KW-1185">Reference proteome</keyword>
<feature type="transmembrane region" description="Helical" evidence="1">
    <location>
        <begin position="125"/>
        <end position="146"/>
    </location>
</feature>
<sequence length="183" mass="21072">MRNKILDHLLQFSNVSFIFGIVLTIILIHLKSPNNDTTYLMQNWALLYLPYTIFLIISLILATCFALYRKNYFILIGQHITKKCIKIYKWSVYILFINIFISILMLYIGAVTLLNSNPIFFMNGYLYIVLALEMALTLLGVALDAISKLKVKVDLSLRRGGSQEMLSKDYVNEKLESNSTTKN</sequence>
<keyword evidence="1" id="KW-1133">Transmembrane helix</keyword>
<accession>Q8EWP1</accession>
<dbReference type="AlphaFoldDB" id="Q8EWP1"/>
<reference evidence="2 3" key="1">
    <citation type="journal article" date="2002" name="Nucleic Acids Res.">
        <title>The complete genomic sequence of Mycoplasma penetrans, an intracellular bacterial pathogen in humans.</title>
        <authorList>
            <person name="Sasaki Y."/>
            <person name="Ishikawa J."/>
            <person name="Yamashita A."/>
            <person name="Oshima K."/>
            <person name="Kenri T."/>
            <person name="Furuya K."/>
            <person name="Yoshino C."/>
            <person name="Horino A."/>
            <person name="Shiba T."/>
            <person name="Sasaki T."/>
            <person name="Hattori M."/>
        </authorList>
    </citation>
    <scope>NUCLEOTIDE SEQUENCE [LARGE SCALE GENOMIC DNA]</scope>
    <source>
        <strain evidence="2 3">HF-2</strain>
    </source>
</reference>
<name>Q8EWP1_MALP2</name>
<evidence type="ECO:0008006" key="4">
    <source>
        <dbReference type="Google" id="ProtNLM"/>
    </source>
</evidence>
<dbReference type="InParanoid" id="Q8EWP1"/>
<dbReference type="Proteomes" id="UP000002522">
    <property type="component" value="Chromosome"/>
</dbReference>
<feature type="transmembrane region" description="Helical" evidence="1">
    <location>
        <begin position="12"/>
        <end position="30"/>
    </location>
</feature>
<feature type="transmembrane region" description="Helical" evidence="1">
    <location>
        <begin position="50"/>
        <end position="69"/>
    </location>
</feature>